<comment type="caution">
    <text evidence="1">The sequence shown here is derived from an EMBL/GenBank/DDBJ whole genome shotgun (WGS) entry which is preliminary data.</text>
</comment>
<evidence type="ECO:0000313" key="1">
    <source>
        <dbReference type="EMBL" id="MBL0404455.1"/>
    </source>
</evidence>
<organism evidence="1 2">
    <name type="scientific">Microvirga aerilata</name>
    <dbReference type="NCBI Taxonomy" id="670292"/>
    <lineage>
        <taxon>Bacteria</taxon>
        <taxon>Pseudomonadati</taxon>
        <taxon>Pseudomonadota</taxon>
        <taxon>Alphaproteobacteria</taxon>
        <taxon>Hyphomicrobiales</taxon>
        <taxon>Methylobacteriaceae</taxon>
        <taxon>Microvirga</taxon>
    </lineage>
</organism>
<dbReference type="EMBL" id="JAEQMY010000012">
    <property type="protein sequence ID" value="MBL0404455.1"/>
    <property type="molecule type" value="Genomic_DNA"/>
</dbReference>
<keyword evidence="2" id="KW-1185">Reference proteome</keyword>
<sequence>MGPSTSGHAFHPRPIQGWALKALLPYDEKHPGFLRYAIGASPLRRQTIVLTLSYASFNGPEVTVARFHDAGLVHPSDLAEQDAQGTMTRALMRQSNAALVAALHPGAKGLMGILDRLGNTLLHPFAYRGLVDLLSMPEHEPRAEVLRQLETITPMTASVLRALPVSFLHAQVVRRLETPEEVEELQSVISLIRAMVPAVTDEELLNSIAKLRPRLDFDDWARRWMMKGVFAITPPVQDDQNWVGLRSPQAMFEASNRFYKGLKDEIPSVAVGRSYFLEYCPAPAIIELRRLSRGQWLLHSVHGRPFVGLSHETARAIRRKLVDAGILLPACLDQSSRYNKVAALLNIFDSAMWELDNMRDDAGPFSVGVAASDPAGDPLPACGLDWDGLMEGQVHSLAGAPLSCHGS</sequence>
<reference evidence="1" key="1">
    <citation type="submission" date="2021-01" db="EMBL/GenBank/DDBJ databases">
        <title>Microvirga sp.</title>
        <authorList>
            <person name="Kim M.K."/>
        </authorList>
    </citation>
    <scope>NUCLEOTIDE SEQUENCE</scope>
    <source>
        <strain evidence="1">5420S-16</strain>
    </source>
</reference>
<gene>
    <name evidence="1" type="ORF">JKG68_10790</name>
</gene>
<accession>A0A936ZB41</accession>
<proteinExistence type="predicted"/>
<name>A0A936ZB41_9HYPH</name>
<dbReference type="RefSeq" id="WP_202059147.1">
    <property type="nucleotide sequence ID" value="NZ_JAEQMY010000012.1"/>
</dbReference>
<dbReference type="AlphaFoldDB" id="A0A936ZB41"/>
<dbReference type="Proteomes" id="UP000605848">
    <property type="component" value="Unassembled WGS sequence"/>
</dbReference>
<evidence type="ECO:0000313" key="2">
    <source>
        <dbReference type="Proteomes" id="UP000605848"/>
    </source>
</evidence>
<protein>
    <submittedName>
        <fullName evidence="1">Uncharacterized protein</fullName>
    </submittedName>
</protein>